<comment type="caution">
    <text evidence="2">The sequence shown here is derived from an EMBL/GenBank/DDBJ whole genome shotgun (WGS) entry which is preliminary data.</text>
</comment>
<dbReference type="SUPFAM" id="SSF110087">
    <property type="entry name" value="DR1885-like metal-binding protein"/>
    <property type="match status" value="1"/>
</dbReference>
<dbReference type="Proteomes" id="UP000529946">
    <property type="component" value="Unassembled WGS sequence"/>
</dbReference>
<evidence type="ECO:0000313" key="2">
    <source>
        <dbReference type="EMBL" id="MBB4082369.1"/>
    </source>
</evidence>
<name>A0A7W6NPC2_9CAUL</name>
<accession>A0A7W6NPC2</accession>
<keyword evidence="1" id="KW-0732">Signal</keyword>
<dbReference type="InterPro" id="IPR036182">
    <property type="entry name" value="PCuAC_sf"/>
</dbReference>
<dbReference type="AlphaFoldDB" id="A0A7W6NPC2"/>
<feature type="chain" id="PRO_5031546652" evidence="1">
    <location>
        <begin position="25"/>
        <end position="159"/>
    </location>
</feature>
<gene>
    <name evidence="2" type="ORF">GGR12_001208</name>
</gene>
<dbReference type="PANTHER" id="PTHR36302:SF1">
    <property type="entry name" value="COPPER CHAPERONE PCU(A)C"/>
    <property type="match status" value="1"/>
</dbReference>
<organism evidence="2 3">
    <name type="scientific">Brevundimonas lenta</name>
    <dbReference type="NCBI Taxonomy" id="424796"/>
    <lineage>
        <taxon>Bacteria</taxon>
        <taxon>Pseudomonadati</taxon>
        <taxon>Pseudomonadota</taxon>
        <taxon>Alphaproteobacteria</taxon>
        <taxon>Caulobacterales</taxon>
        <taxon>Caulobacteraceae</taxon>
        <taxon>Brevundimonas</taxon>
    </lineage>
</organism>
<sequence length="159" mass="16147">MMIRTLLPLAALSLLAACDAPEKAAPVSDITVTVTDALCRPTPVGRQMTGCYMTLTASGDDRLVSIASPVAGRIEIHESKIEGGMMMMTEMANGVPLPAGQAVELKPGGNHIMLLAVADPLTVGETVPLTLTFASAAPVEVAAPVAQPPVAIGAAPAAH</sequence>
<dbReference type="EMBL" id="JACIDM010000001">
    <property type="protein sequence ID" value="MBB4082369.1"/>
    <property type="molecule type" value="Genomic_DNA"/>
</dbReference>
<dbReference type="PANTHER" id="PTHR36302">
    <property type="entry name" value="BLR7088 PROTEIN"/>
    <property type="match status" value="1"/>
</dbReference>
<dbReference type="Gene3D" id="2.60.40.1890">
    <property type="entry name" value="PCu(A)C copper chaperone"/>
    <property type="match status" value="1"/>
</dbReference>
<evidence type="ECO:0000313" key="3">
    <source>
        <dbReference type="Proteomes" id="UP000529946"/>
    </source>
</evidence>
<feature type="signal peptide" evidence="1">
    <location>
        <begin position="1"/>
        <end position="24"/>
    </location>
</feature>
<dbReference type="InterPro" id="IPR058248">
    <property type="entry name" value="Lxx211020-like"/>
</dbReference>
<keyword evidence="3" id="KW-1185">Reference proteome</keyword>
<dbReference type="InterPro" id="IPR007410">
    <property type="entry name" value="LpqE-like"/>
</dbReference>
<dbReference type="PROSITE" id="PS51257">
    <property type="entry name" value="PROKAR_LIPOPROTEIN"/>
    <property type="match status" value="1"/>
</dbReference>
<dbReference type="Pfam" id="PF04314">
    <property type="entry name" value="PCuAC"/>
    <property type="match status" value="1"/>
</dbReference>
<evidence type="ECO:0000256" key="1">
    <source>
        <dbReference type="SAM" id="SignalP"/>
    </source>
</evidence>
<reference evidence="2 3" key="1">
    <citation type="submission" date="2020-08" db="EMBL/GenBank/DDBJ databases">
        <title>Genomic Encyclopedia of Type Strains, Phase IV (KMG-IV): sequencing the most valuable type-strain genomes for metagenomic binning, comparative biology and taxonomic classification.</title>
        <authorList>
            <person name="Goeker M."/>
        </authorList>
    </citation>
    <scope>NUCLEOTIDE SEQUENCE [LARGE SCALE GENOMIC DNA]</scope>
    <source>
        <strain evidence="2 3">DSM 23960</strain>
    </source>
</reference>
<protein>
    <submittedName>
        <fullName evidence="2">Copper(I)-binding protein</fullName>
    </submittedName>
</protein>
<proteinExistence type="predicted"/>